<dbReference type="InterPro" id="IPR011856">
    <property type="entry name" value="tRNA_endonuc-like_dom_sf"/>
</dbReference>
<dbReference type="Pfam" id="PF08814">
    <property type="entry name" value="XisH"/>
    <property type="match status" value="1"/>
</dbReference>
<sequence>MLARDRSHDAVRHALEKDGWMITHDPLHLRFGTVEYFID</sequence>
<name>A0A0S6VQ64_9BACT</name>
<organism evidence="1">
    <name type="scientific">Candidatus Moduliflexus flocculans</name>
    <dbReference type="NCBI Taxonomy" id="1499966"/>
    <lineage>
        <taxon>Bacteria</taxon>
        <taxon>Candidatus Moduliflexota</taxon>
        <taxon>Candidatus Moduliflexia</taxon>
        <taxon>Candidatus Moduliflexales</taxon>
        <taxon>Candidatus Moduliflexaceae</taxon>
    </lineage>
</organism>
<dbReference type="SUPFAM" id="SSF52980">
    <property type="entry name" value="Restriction endonuclease-like"/>
    <property type="match status" value="1"/>
</dbReference>
<dbReference type="Proteomes" id="UP000030700">
    <property type="component" value="Unassembled WGS sequence"/>
</dbReference>
<protein>
    <recommendedName>
        <fullName evidence="3">XisH protein</fullName>
    </recommendedName>
</protein>
<keyword evidence="2" id="KW-1185">Reference proteome</keyword>
<dbReference type="InterPro" id="IPR014919">
    <property type="entry name" value="XisH"/>
</dbReference>
<reference evidence="1" key="1">
    <citation type="journal article" date="2015" name="PeerJ">
        <title>First genomic representation of candidate bacterial phylum KSB3 points to enhanced environmental sensing as a trigger of wastewater bulking.</title>
        <authorList>
            <person name="Sekiguchi Y."/>
            <person name="Ohashi A."/>
            <person name="Parks D.H."/>
            <person name="Yamauchi T."/>
            <person name="Tyson G.W."/>
            <person name="Hugenholtz P."/>
        </authorList>
    </citation>
    <scope>NUCLEOTIDE SEQUENCE [LARGE SCALE GENOMIC DNA]</scope>
</reference>
<dbReference type="InterPro" id="IPR011335">
    <property type="entry name" value="Restrct_endonuc-II-like"/>
</dbReference>
<dbReference type="GO" id="GO:0003676">
    <property type="term" value="F:nucleic acid binding"/>
    <property type="evidence" value="ECO:0007669"/>
    <property type="project" value="InterPro"/>
</dbReference>
<dbReference type="EMBL" id="DF820455">
    <property type="protein sequence ID" value="GAK49336.1"/>
    <property type="molecule type" value="Genomic_DNA"/>
</dbReference>
<gene>
    <name evidence="1" type="ORF">U14_00558</name>
</gene>
<dbReference type="HOGENOM" id="CLU_214912_0_0_0"/>
<evidence type="ECO:0000313" key="1">
    <source>
        <dbReference type="EMBL" id="GAK49336.1"/>
    </source>
</evidence>
<proteinExistence type="predicted"/>
<dbReference type="AlphaFoldDB" id="A0A0S6VQ64"/>
<evidence type="ECO:0000313" key="2">
    <source>
        <dbReference type="Proteomes" id="UP000030700"/>
    </source>
</evidence>
<accession>A0A0S6VQ64</accession>
<evidence type="ECO:0008006" key="3">
    <source>
        <dbReference type="Google" id="ProtNLM"/>
    </source>
</evidence>
<dbReference type="Gene3D" id="3.40.1350.10">
    <property type="match status" value="1"/>
</dbReference>